<keyword evidence="1" id="KW-0547">Nucleotide-binding</keyword>
<dbReference type="Proteomes" id="UP000076077">
    <property type="component" value="Chromosome"/>
</dbReference>
<keyword evidence="3" id="KW-0067">ATP-binding</keyword>
<dbReference type="AlphaFoldDB" id="A0A143HIS0"/>
<dbReference type="PANTHER" id="PTHR34698:SF2">
    <property type="entry name" value="5-OXOPROLINASE SUBUNIT B"/>
    <property type="match status" value="1"/>
</dbReference>
<dbReference type="SUPFAM" id="SSF160467">
    <property type="entry name" value="PH0987 N-terminal domain-like"/>
    <property type="match status" value="1"/>
</dbReference>
<dbReference type="InterPro" id="IPR010016">
    <property type="entry name" value="PxpB"/>
</dbReference>
<dbReference type="PANTHER" id="PTHR34698">
    <property type="entry name" value="5-OXOPROLINASE SUBUNIT B"/>
    <property type="match status" value="1"/>
</dbReference>
<dbReference type="EMBL" id="JAPHQB010000021">
    <property type="protein sequence ID" value="MCX2802637.1"/>
    <property type="molecule type" value="Genomic_DNA"/>
</dbReference>
<dbReference type="InterPro" id="IPR003833">
    <property type="entry name" value="CT_C_D"/>
</dbReference>
<evidence type="ECO:0000313" key="5">
    <source>
        <dbReference type="EMBL" id="AMX01615.1"/>
    </source>
</evidence>
<sequence length="242" mass="26448">MKAAFSIVTNGDSALDIRFDAEPSEALSRHITALAQAIEAQQWQGVRELIPAYQCLTVCYDPLLCDSPQLSARLETLANRHPEASASKSDQSRLIRIPVCYAPEFAPDMQAVSAHTGLSAEQIIARHTAPRYLVHMLGFTPGFLYLGGLDPLLHCPRKATPELRVPAGSVGIGGSQTGIYPQATPGGWQIIGRTPVALFRPGHNRPFVAEPLDRIEFYPIDSEAFERFDPDTFSTRPQEPAA</sequence>
<evidence type="ECO:0000256" key="1">
    <source>
        <dbReference type="ARBA" id="ARBA00022741"/>
    </source>
</evidence>
<dbReference type="Proteomes" id="UP001209730">
    <property type="component" value="Unassembled WGS sequence"/>
</dbReference>
<keyword evidence="7" id="KW-1185">Reference proteome</keyword>
<dbReference type="Gene3D" id="3.30.1360.40">
    <property type="match status" value="1"/>
</dbReference>
<evidence type="ECO:0000313" key="7">
    <source>
        <dbReference type="Proteomes" id="UP000076077"/>
    </source>
</evidence>
<dbReference type="GO" id="GO:0005524">
    <property type="term" value="F:ATP binding"/>
    <property type="evidence" value="ECO:0007669"/>
    <property type="project" value="UniProtKB-KW"/>
</dbReference>
<evidence type="ECO:0000256" key="3">
    <source>
        <dbReference type="ARBA" id="ARBA00022840"/>
    </source>
</evidence>
<accession>A0A143HIS0</accession>
<dbReference type="Pfam" id="PF02682">
    <property type="entry name" value="CT_C_D"/>
    <property type="match status" value="1"/>
</dbReference>
<dbReference type="RefSeq" id="WP_067151091.1">
    <property type="nucleotide sequence ID" value="NZ_CP014864.1"/>
</dbReference>
<evidence type="ECO:0000259" key="4">
    <source>
        <dbReference type="SMART" id="SM00796"/>
    </source>
</evidence>
<feature type="domain" description="Carboxyltransferase" evidence="4">
    <location>
        <begin position="5"/>
        <end position="209"/>
    </location>
</feature>
<reference evidence="6" key="3">
    <citation type="submission" date="2022-11" db="EMBL/GenBank/DDBJ databases">
        <title>Chitin-degrading and fungicidal potential of chitinolytic bacterial strains from marine environment of the Pacific Ocean regions.</title>
        <authorList>
            <person name="Pentekhina I."/>
            <person name="Nedashkovskaya O."/>
            <person name="Seitkalieva A."/>
            <person name="Podvolotskaya A."/>
            <person name="Tekutyeva L."/>
            <person name="Balabanova L."/>
        </authorList>
    </citation>
    <scope>NUCLEOTIDE SEQUENCE</scope>
    <source>
        <strain evidence="6">KMM 6838</strain>
    </source>
</reference>
<reference evidence="5" key="2">
    <citation type="submission" date="2016-03" db="EMBL/GenBank/DDBJ databases">
        <authorList>
            <person name="Ploux O."/>
        </authorList>
    </citation>
    <scope>NUCLEOTIDE SEQUENCE [LARGE SCALE GENOMIC DNA]</scope>
    <source>
        <strain evidence="5">DAU221</strain>
    </source>
</reference>
<proteinExistence type="predicted"/>
<name>A0A143HIS0_MICTH</name>
<reference evidence="7" key="1">
    <citation type="submission" date="2016-03" db="EMBL/GenBank/DDBJ databases">
        <authorList>
            <person name="Lee Y.-S."/>
            <person name="Choi Y.-L."/>
        </authorList>
    </citation>
    <scope>NUCLEOTIDE SEQUENCE [LARGE SCALE GENOMIC DNA]</scope>
    <source>
        <strain evidence="7">DAU221</strain>
    </source>
</reference>
<dbReference type="EC" id="3.5.2.9" evidence="6"/>
<dbReference type="GO" id="GO:0017168">
    <property type="term" value="F:5-oxoprolinase (ATP-hydrolyzing) activity"/>
    <property type="evidence" value="ECO:0007669"/>
    <property type="project" value="UniProtKB-EC"/>
</dbReference>
<protein>
    <submittedName>
        <fullName evidence="6">5-oxoprolinase subunit PxpB</fullName>
        <ecNumber evidence="6">3.5.2.9</ecNumber>
    </submittedName>
</protein>
<gene>
    <name evidence="6" type="primary">pxpB</name>
    <name evidence="5" type="ORF">A3224_02600</name>
    <name evidence="6" type="ORF">OQJ68_12655</name>
</gene>
<dbReference type="GeneID" id="76606938"/>
<dbReference type="NCBIfam" id="TIGR00370">
    <property type="entry name" value="5-oxoprolinase subunit PxpB"/>
    <property type="match status" value="1"/>
</dbReference>
<evidence type="ECO:0000256" key="2">
    <source>
        <dbReference type="ARBA" id="ARBA00022801"/>
    </source>
</evidence>
<dbReference type="SUPFAM" id="SSF50891">
    <property type="entry name" value="Cyclophilin-like"/>
    <property type="match status" value="1"/>
</dbReference>
<dbReference type="EMBL" id="CP014864">
    <property type="protein sequence ID" value="AMX01615.1"/>
    <property type="molecule type" value="Genomic_DNA"/>
</dbReference>
<dbReference type="STRING" id="252514.A3224_02600"/>
<dbReference type="Gene3D" id="2.40.100.10">
    <property type="entry name" value="Cyclophilin-like"/>
    <property type="match status" value="1"/>
</dbReference>
<dbReference type="KEGG" id="mthd:A3224_02600"/>
<dbReference type="SMART" id="SM00796">
    <property type="entry name" value="AHS1"/>
    <property type="match status" value="1"/>
</dbReference>
<dbReference type="InterPro" id="IPR029000">
    <property type="entry name" value="Cyclophilin-like_dom_sf"/>
</dbReference>
<evidence type="ECO:0000313" key="6">
    <source>
        <dbReference type="EMBL" id="MCX2802637.1"/>
    </source>
</evidence>
<organism evidence="5 7">
    <name type="scientific">Microbulbifer thermotolerans</name>
    <dbReference type="NCBI Taxonomy" id="252514"/>
    <lineage>
        <taxon>Bacteria</taxon>
        <taxon>Pseudomonadati</taxon>
        <taxon>Pseudomonadota</taxon>
        <taxon>Gammaproteobacteria</taxon>
        <taxon>Cellvibrionales</taxon>
        <taxon>Microbulbiferaceae</taxon>
        <taxon>Microbulbifer</taxon>
    </lineage>
</organism>
<keyword evidence="2 6" id="KW-0378">Hydrolase</keyword>
<dbReference type="OrthoDB" id="9778567at2"/>